<comment type="caution">
    <text evidence="1">The sequence shown here is derived from an EMBL/GenBank/DDBJ whole genome shotgun (WGS) entry which is preliminary data.</text>
</comment>
<feature type="non-terminal residue" evidence="1">
    <location>
        <position position="1"/>
    </location>
</feature>
<feature type="non-terminal residue" evidence="1">
    <location>
        <position position="67"/>
    </location>
</feature>
<gene>
    <name evidence="1" type="ORF">J1N35_038160</name>
</gene>
<dbReference type="AlphaFoldDB" id="A0A9D3ULD8"/>
<name>A0A9D3ULD8_9ROSI</name>
<sequence>ANDRVLERLIHNLSKSPDTEIFGYLQDTGFLHVSRILGGCKLDLTLISALVKRWRLETYTSHLPNDV</sequence>
<accession>A0A9D3ULD8</accession>
<organism evidence="1 2">
    <name type="scientific">Gossypium stocksii</name>
    <dbReference type="NCBI Taxonomy" id="47602"/>
    <lineage>
        <taxon>Eukaryota</taxon>
        <taxon>Viridiplantae</taxon>
        <taxon>Streptophyta</taxon>
        <taxon>Embryophyta</taxon>
        <taxon>Tracheophyta</taxon>
        <taxon>Spermatophyta</taxon>
        <taxon>Magnoliopsida</taxon>
        <taxon>eudicotyledons</taxon>
        <taxon>Gunneridae</taxon>
        <taxon>Pentapetalae</taxon>
        <taxon>rosids</taxon>
        <taxon>malvids</taxon>
        <taxon>Malvales</taxon>
        <taxon>Malvaceae</taxon>
        <taxon>Malvoideae</taxon>
        <taxon>Gossypium</taxon>
    </lineage>
</organism>
<dbReference type="Proteomes" id="UP000828251">
    <property type="component" value="Unassembled WGS sequence"/>
</dbReference>
<evidence type="ECO:0008006" key="3">
    <source>
        <dbReference type="Google" id="ProtNLM"/>
    </source>
</evidence>
<reference evidence="1 2" key="1">
    <citation type="journal article" date="2021" name="Plant Biotechnol. J.">
        <title>Multi-omics assisted identification of the key and species-specific regulatory components of drought-tolerant mechanisms in Gossypium stocksii.</title>
        <authorList>
            <person name="Yu D."/>
            <person name="Ke L."/>
            <person name="Zhang D."/>
            <person name="Wu Y."/>
            <person name="Sun Y."/>
            <person name="Mei J."/>
            <person name="Sun J."/>
            <person name="Sun Y."/>
        </authorList>
    </citation>
    <scope>NUCLEOTIDE SEQUENCE [LARGE SCALE GENOMIC DNA]</scope>
    <source>
        <strain evidence="2">cv. E1</strain>
        <tissue evidence="1">Leaf</tissue>
    </source>
</reference>
<keyword evidence="2" id="KW-1185">Reference proteome</keyword>
<protein>
    <recommendedName>
        <fullName evidence="3">Aminotransferase-like plant mobile domain-containing protein</fullName>
    </recommendedName>
</protein>
<dbReference type="EMBL" id="JAIQCV010000011">
    <property type="protein sequence ID" value="KAH1047376.1"/>
    <property type="molecule type" value="Genomic_DNA"/>
</dbReference>
<evidence type="ECO:0000313" key="1">
    <source>
        <dbReference type="EMBL" id="KAH1047376.1"/>
    </source>
</evidence>
<proteinExistence type="predicted"/>
<evidence type="ECO:0000313" key="2">
    <source>
        <dbReference type="Proteomes" id="UP000828251"/>
    </source>
</evidence>
<dbReference type="OrthoDB" id="1937804at2759"/>